<dbReference type="SMART" id="SM00448">
    <property type="entry name" value="REC"/>
    <property type="match status" value="1"/>
</dbReference>
<dbReference type="GO" id="GO:0003677">
    <property type="term" value="F:DNA binding"/>
    <property type="evidence" value="ECO:0007669"/>
    <property type="project" value="InterPro"/>
</dbReference>
<feature type="modified residue" description="4-aspartylphosphate" evidence="1">
    <location>
        <position position="60"/>
    </location>
</feature>
<organism evidence="4 5">
    <name type="scientific">Holdemania filiformis DSM 12042</name>
    <dbReference type="NCBI Taxonomy" id="545696"/>
    <lineage>
        <taxon>Bacteria</taxon>
        <taxon>Bacillati</taxon>
        <taxon>Bacillota</taxon>
        <taxon>Erysipelotrichia</taxon>
        <taxon>Erysipelotrichales</taxon>
        <taxon>Erysipelotrichaceae</taxon>
        <taxon>Holdemania</taxon>
    </lineage>
</organism>
<dbReference type="PANTHER" id="PTHR37299">
    <property type="entry name" value="TRANSCRIPTIONAL REGULATOR-RELATED"/>
    <property type="match status" value="1"/>
</dbReference>
<dbReference type="InterPro" id="IPR011006">
    <property type="entry name" value="CheY-like_superfamily"/>
</dbReference>
<feature type="domain" description="HTH LytTR-type" evidence="3">
    <location>
        <begin position="132"/>
        <end position="224"/>
    </location>
</feature>
<dbReference type="Pfam" id="PF00072">
    <property type="entry name" value="Response_reg"/>
    <property type="match status" value="1"/>
</dbReference>
<dbReference type="CDD" id="cd00156">
    <property type="entry name" value="REC"/>
    <property type="match status" value="1"/>
</dbReference>
<sequence length="242" mass="28767">MKMLRIAIIDDELIFLENLTEFVKKELFHFSFEYEVDKFDSGKKFLKSKHLHDYDLIYMDIDMPELDGICTAAYLFEANNKAKVVYVTSRGDRMAEAFSFNCIGFIQKNKNIENVNAILNKFVNEIILSEKIVFKTINGEYRIDVNEINCIQLERRKIYVYLCNKEKFRIFTQTIEDVLKSLPKEIFVLVNRSCLINIINVERIRDMDVYLKNTNQMVSISRGRKIVFDKVILNYFKEQKLW</sequence>
<gene>
    <name evidence="4" type="ORF">HOLDEFILI_02242</name>
</gene>
<dbReference type="Gene3D" id="3.40.50.2300">
    <property type="match status" value="1"/>
</dbReference>
<feature type="domain" description="Response regulatory" evidence="2">
    <location>
        <begin position="5"/>
        <end position="123"/>
    </location>
</feature>
<dbReference type="AlphaFoldDB" id="B9Y8U2"/>
<dbReference type="PROSITE" id="PS50930">
    <property type="entry name" value="HTH_LYTTR"/>
    <property type="match status" value="1"/>
</dbReference>
<dbReference type="InterPro" id="IPR046947">
    <property type="entry name" value="LytR-like"/>
</dbReference>
<protein>
    <submittedName>
        <fullName evidence="4">Response regulator receiver domain protein</fullName>
    </submittedName>
</protein>
<dbReference type="eggNOG" id="COG3279">
    <property type="taxonomic scope" value="Bacteria"/>
</dbReference>
<accession>B9Y8U2</accession>
<dbReference type="PROSITE" id="PS50110">
    <property type="entry name" value="RESPONSE_REGULATORY"/>
    <property type="match status" value="1"/>
</dbReference>
<dbReference type="InterPro" id="IPR007492">
    <property type="entry name" value="LytTR_DNA-bd_dom"/>
</dbReference>
<dbReference type="PANTHER" id="PTHR37299:SF1">
    <property type="entry name" value="STAGE 0 SPORULATION PROTEIN A HOMOLOG"/>
    <property type="match status" value="1"/>
</dbReference>
<dbReference type="Pfam" id="PF04397">
    <property type="entry name" value="LytTR"/>
    <property type="match status" value="1"/>
</dbReference>
<dbReference type="InterPro" id="IPR001789">
    <property type="entry name" value="Sig_transdc_resp-reg_receiver"/>
</dbReference>
<dbReference type="EMBL" id="ACCF01000131">
    <property type="protein sequence ID" value="EEF67611.1"/>
    <property type="molecule type" value="Genomic_DNA"/>
</dbReference>
<dbReference type="Proteomes" id="UP000005950">
    <property type="component" value="Unassembled WGS sequence"/>
</dbReference>
<evidence type="ECO:0000313" key="4">
    <source>
        <dbReference type="EMBL" id="EEF67611.1"/>
    </source>
</evidence>
<evidence type="ECO:0000313" key="5">
    <source>
        <dbReference type="Proteomes" id="UP000005950"/>
    </source>
</evidence>
<comment type="caution">
    <text evidence="4">The sequence shown here is derived from an EMBL/GenBank/DDBJ whole genome shotgun (WGS) entry which is preliminary data.</text>
</comment>
<dbReference type="Gene3D" id="2.40.50.1020">
    <property type="entry name" value="LytTr DNA-binding domain"/>
    <property type="match status" value="1"/>
</dbReference>
<name>B9Y8U2_9FIRM</name>
<dbReference type="SMART" id="SM00850">
    <property type="entry name" value="LytTR"/>
    <property type="match status" value="1"/>
</dbReference>
<dbReference type="HOGENOM" id="CLU_000445_14_2_9"/>
<evidence type="ECO:0000259" key="3">
    <source>
        <dbReference type="PROSITE" id="PS50930"/>
    </source>
</evidence>
<dbReference type="STRING" id="545696.HOLDEFILI_02242"/>
<dbReference type="OrthoDB" id="9802383at2"/>
<dbReference type="SUPFAM" id="SSF52172">
    <property type="entry name" value="CheY-like"/>
    <property type="match status" value="1"/>
</dbReference>
<evidence type="ECO:0000256" key="1">
    <source>
        <dbReference type="PROSITE-ProRule" id="PRU00169"/>
    </source>
</evidence>
<reference evidence="4 5" key="1">
    <citation type="submission" date="2008-12" db="EMBL/GenBank/DDBJ databases">
        <authorList>
            <person name="Fulton L."/>
            <person name="Clifton S."/>
            <person name="Fulton B."/>
            <person name="Xu J."/>
            <person name="Minx P."/>
            <person name="Pepin K.H."/>
            <person name="Johnson M."/>
            <person name="Bhonagiri V."/>
            <person name="Nash W.E."/>
            <person name="Mardis E.R."/>
            <person name="Wilson R.K."/>
        </authorList>
    </citation>
    <scope>NUCLEOTIDE SEQUENCE [LARGE SCALE GENOMIC DNA]</scope>
    <source>
        <strain evidence="4 5">DSM 12042</strain>
    </source>
</reference>
<dbReference type="GO" id="GO:0000156">
    <property type="term" value="F:phosphorelay response regulator activity"/>
    <property type="evidence" value="ECO:0007669"/>
    <property type="project" value="InterPro"/>
</dbReference>
<keyword evidence="1" id="KW-0597">Phosphoprotein</keyword>
<evidence type="ECO:0000259" key="2">
    <source>
        <dbReference type="PROSITE" id="PS50110"/>
    </source>
</evidence>
<proteinExistence type="predicted"/>
<reference evidence="4 5" key="2">
    <citation type="submission" date="2009-02" db="EMBL/GenBank/DDBJ databases">
        <title>Draft genome sequence of Holdemania filiformis DSM 12042.</title>
        <authorList>
            <person name="Sudarsanam P."/>
            <person name="Ley R."/>
            <person name="Guruge J."/>
            <person name="Turnbaugh P.J."/>
            <person name="Mahowald M."/>
            <person name="Liep D."/>
            <person name="Gordon J."/>
        </authorList>
    </citation>
    <scope>NUCLEOTIDE SEQUENCE [LARGE SCALE GENOMIC DNA]</scope>
    <source>
        <strain evidence="4 5">DSM 12042</strain>
    </source>
</reference>